<organism evidence="1 2">
    <name type="scientific">Cladobotryum mycophilum</name>
    <dbReference type="NCBI Taxonomy" id="491253"/>
    <lineage>
        <taxon>Eukaryota</taxon>
        <taxon>Fungi</taxon>
        <taxon>Dikarya</taxon>
        <taxon>Ascomycota</taxon>
        <taxon>Pezizomycotina</taxon>
        <taxon>Sordariomycetes</taxon>
        <taxon>Hypocreomycetidae</taxon>
        <taxon>Hypocreales</taxon>
        <taxon>Hypocreaceae</taxon>
        <taxon>Cladobotryum</taxon>
    </lineage>
</organism>
<name>A0ABR0T3V8_9HYPO</name>
<protein>
    <submittedName>
        <fullName evidence="1">Uncharacterized protein</fullName>
    </submittedName>
</protein>
<proteinExistence type="predicted"/>
<gene>
    <name evidence="1" type="ORF">PT974_01411</name>
</gene>
<comment type="caution">
    <text evidence="1">The sequence shown here is derived from an EMBL/GenBank/DDBJ whole genome shotgun (WGS) entry which is preliminary data.</text>
</comment>
<sequence>MAFFEARRRAHDLAMKVLFHTDEYLLGPPNCTLEAFKTPQLRQCPFDPASMTWEARIDGGLDGYVWKVKFGDQGPFALKVFWDTEPLSYDDMIYHPVQRECHNAALLQMIEACVAQSQATAAESPLLVNANPTTRNDAWANQQAFSEDGRHRQQQKFAQGSIETRTISKVPRMRQCHGWLSISGKTLRAAPRSMHPPFIRVDKIKRQMPFNKNYMAIVYEYVEDGENDHTAVGKVLEFLWLTGFSLTSSPLERNWKSGVLLDLSDVVSPRGFGWRPQNYGKRDVARVLRA</sequence>
<keyword evidence="2" id="KW-1185">Reference proteome</keyword>
<evidence type="ECO:0000313" key="2">
    <source>
        <dbReference type="Proteomes" id="UP001338125"/>
    </source>
</evidence>
<accession>A0ABR0T3V8</accession>
<evidence type="ECO:0000313" key="1">
    <source>
        <dbReference type="EMBL" id="KAK5999024.1"/>
    </source>
</evidence>
<reference evidence="1 2" key="1">
    <citation type="submission" date="2024-01" db="EMBL/GenBank/DDBJ databases">
        <title>Complete genome of Cladobotryum mycophilum ATHUM6906.</title>
        <authorList>
            <person name="Christinaki A.C."/>
            <person name="Myridakis A.I."/>
            <person name="Kouvelis V.N."/>
        </authorList>
    </citation>
    <scope>NUCLEOTIDE SEQUENCE [LARGE SCALE GENOMIC DNA]</scope>
    <source>
        <strain evidence="1 2">ATHUM6906</strain>
    </source>
</reference>
<dbReference type="EMBL" id="JAVFKD010000001">
    <property type="protein sequence ID" value="KAK5999024.1"/>
    <property type="molecule type" value="Genomic_DNA"/>
</dbReference>
<dbReference type="Proteomes" id="UP001338125">
    <property type="component" value="Unassembled WGS sequence"/>
</dbReference>